<dbReference type="EMBL" id="CP089286">
    <property type="protein sequence ID" value="UTO55865.1"/>
    <property type="molecule type" value="Genomic_DNA"/>
</dbReference>
<comment type="catalytic activity">
    <reaction evidence="12">
        <text>UDP-N-acetyl-alpha-D-muramoyl-L-alanyl-gamma-D-glutamyl-meso-2,6-diaminopimeloyl-D-alanyl-D-alanine + di-trans,octa-cis-undecaprenyl phosphate = di-trans,octa-cis-undecaprenyl diphospho-N-acetyl-alpha-D-muramoyl-L-alanyl-D-glutamyl-meso-2,6-diaminopimeloyl-D-alanyl-D-alanine + UMP</text>
        <dbReference type="Rhea" id="RHEA:28386"/>
        <dbReference type="ChEBI" id="CHEBI:57865"/>
        <dbReference type="ChEBI" id="CHEBI:60392"/>
        <dbReference type="ChEBI" id="CHEBI:61386"/>
        <dbReference type="ChEBI" id="CHEBI:61387"/>
        <dbReference type="EC" id="2.7.8.13"/>
    </reaction>
</comment>
<dbReference type="GO" id="GO:0051301">
    <property type="term" value="P:cell division"/>
    <property type="evidence" value="ECO:0007669"/>
    <property type="project" value="UniProtKB-KW"/>
</dbReference>
<feature type="transmembrane region" description="Helical" evidence="12">
    <location>
        <begin position="186"/>
        <end position="204"/>
    </location>
</feature>
<keyword evidence="5 12" id="KW-0812">Transmembrane</keyword>
<dbReference type="NCBIfam" id="TIGR00445">
    <property type="entry name" value="mraY"/>
    <property type="match status" value="1"/>
</dbReference>
<reference evidence="15" key="1">
    <citation type="journal article" date="2022" name="Microorganisms">
        <title>Assembly and Comparison of Ca. Neoehrlichia mikurensis Genomes.</title>
        <authorList>
            <person name="Azagi T."/>
            <person name="Dirks R.P."/>
            <person name="Yebra-Pimentel E.S."/>
            <person name="Schaap P.J."/>
            <person name="Koehorst J.J."/>
            <person name="Esser H.J."/>
            <person name="Sprong H."/>
        </authorList>
    </citation>
    <scope>NUCLEOTIDE SEQUENCE</scope>
    <source>
        <strain evidence="16">18-2804</strain>
        <strain evidence="15">18-2837</strain>
    </source>
</reference>
<evidence type="ECO:0000256" key="7">
    <source>
        <dbReference type="ARBA" id="ARBA00022984"/>
    </source>
</evidence>
<evidence type="ECO:0000256" key="10">
    <source>
        <dbReference type="ARBA" id="ARBA00023306"/>
    </source>
</evidence>
<keyword evidence="6 12" id="KW-0133">Cell shape</keyword>
<proteinExistence type="inferred from homology"/>
<feature type="binding site" evidence="14">
    <location>
        <position position="178"/>
    </location>
    <ligand>
        <name>Mg(2+)</name>
        <dbReference type="ChEBI" id="CHEBI:18420"/>
    </ligand>
</feature>
<evidence type="ECO:0000313" key="16">
    <source>
        <dbReference type="EMBL" id="UTO56781.1"/>
    </source>
</evidence>
<dbReference type="InterPro" id="IPR018480">
    <property type="entry name" value="PNAcMuramoyl-5peptid_Trfase_CS"/>
</dbReference>
<evidence type="ECO:0000256" key="5">
    <source>
        <dbReference type="ARBA" id="ARBA00022692"/>
    </source>
</evidence>
<feature type="transmembrane region" description="Helical" evidence="12">
    <location>
        <begin position="86"/>
        <end position="104"/>
    </location>
</feature>
<evidence type="ECO:0000256" key="3">
    <source>
        <dbReference type="ARBA" id="ARBA00022618"/>
    </source>
</evidence>
<keyword evidence="4 12" id="KW-0808">Transferase</keyword>
<evidence type="ECO:0000313" key="17">
    <source>
        <dbReference type="Proteomes" id="UP001059822"/>
    </source>
</evidence>
<dbReference type="EMBL" id="CP089285">
    <property type="protein sequence ID" value="UTO56781.1"/>
    <property type="molecule type" value="Genomic_DNA"/>
</dbReference>
<dbReference type="PROSITE" id="PS01347">
    <property type="entry name" value="MRAY_1"/>
    <property type="match status" value="1"/>
</dbReference>
<evidence type="ECO:0000256" key="9">
    <source>
        <dbReference type="ARBA" id="ARBA00023136"/>
    </source>
</evidence>
<keyword evidence="12 14" id="KW-0479">Metal-binding</keyword>
<dbReference type="PANTHER" id="PTHR22926:SF5">
    <property type="entry name" value="PHOSPHO-N-ACETYLMURAMOYL-PENTAPEPTIDE-TRANSFERASE HOMOLOG"/>
    <property type="match status" value="1"/>
</dbReference>
<gene>
    <name evidence="12 15" type="primary">mraY</name>
    <name evidence="16" type="ORF">LUA81_02240</name>
    <name evidence="15" type="ORF">LUA82_02260</name>
</gene>
<evidence type="ECO:0000256" key="1">
    <source>
        <dbReference type="ARBA" id="ARBA00004141"/>
    </source>
</evidence>
<name>A0A9Q9F417_9RICK</name>
<dbReference type="CDD" id="cd06852">
    <property type="entry name" value="GT_MraY"/>
    <property type="match status" value="1"/>
</dbReference>
<dbReference type="HAMAP" id="MF_00038">
    <property type="entry name" value="MraY"/>
    <property type="match status" value="1"/>
</dbReference>
<evidence type="ECO:0000256" key="4">
    <source>
        <dbReference type="ARBA" id="ARBA00022679"/>
    </source>
</evidence>
<keyword evidence="11 12" id="KW-0961">Cell wall biogenesis/degradation</keyword>
<dbReference type="GO" id="GO:0046872">
    <property type="term" value="F:metal ion binding"/>
    <property type="evidence" value="ECO:0007669"/>
    <property type="project" value="UniProtKB-KW"/>
</dbReference>
<sequence length="338" mass="37050">MFPSSTTAIPITYYLICLLVSSCLGFILSPYIINILQTLQKDGHPIRNDGPKNHLLIKKNVPSMGGLIIIISSIISTILFSKLTQYDIWIILFVFVTFAILGGVDDWLKIKKKSSCGITAKTKLIFQSCIACIGIIFIGLTTKNFTHTHLLSSTLVNLGYLYLPFTITTIVGTSNAVNITDGLDGLATVPIIILFAFLGVIAYFTSNNTYVNNIIVFCSAVIGSSLSFLWVNTFPAKIFMGDLGSLSIGGSLGLISVMLQHELIFAIAAMLLVVETLSVIVQVIYYKVTKGKRAFLMAPLHHHFEEKGITESAIVIKSWIIAFISLIVALILFINLYL</sequence>
<keyword evidence="3 12" id="KW-0132">Cell division</keyword>
<dbReference type="AlphaFoldDB" id="A0A9Q9F417"/>
<dbReference type="Proteomes" id="UP001059985">
    <property type="component" value="Chromosome"/>
</dbReference>
<feature type="transmembrane region" description="Helical" evidence="12">
    <location>
        <begin position="12"/>
        <end position="33"/>
    </location>
</feature>
<dbReference type="PANTHER" id="PTHR22926">
    <property type="entry name" value="PHOSPHO-N-ACETYLMURAMOYL-PENTAPEPTIDE-TRANSFERASE"/>
    <property type="match status" value="1"/>
</dbReference>
<dbReference type="Pfam" id="PF00953">
    <property type="entry name" value="Glycos_transf_4"/>
    <property type="match status" value="1"/>
</dbReference>
<dbReference type="GO" id="GO:0009252">
    <property type="term" value="P:peptidoglycan biosynthetic process"/>
    <property type="evidence" value="ECO:0007669"/>
    <property type="project" value="UniProtKB-UniRule"/>
</dbReference>
<evidence type="ECO:0000256" key="6">
    <source>
        <dbReference type="ARBA" id="ARBA00022960"/>
    </source>
</evidence>
<evidence type="ECO:0000256" key="8">
    <source>
        <dbReference type="ARBA" id="ARBA00022989"/>
    </source>
</evidence>
<dbReference type="GO" id="GO:0005886">
    <property type="term" value="C:plasma membrane"/>
    <property type="evidence" value="ECO:0007669"/>
    <property type="project" value="UniProtKB-SubCell"/>
</dbReference>
<keyword evidence="18" id="KW-1185">Reference proteome</keyword>
<comment type="pathway">
    <text evidence="12">Cell wall biogenesis; peptidoglycan biosynthesis.</text>
</comment>
<feature type="transmembrane region" description="Helical" evidence="12">
    <location>
        <begin position="210"/>
        <end position="231"/>
    </location>
</feature>
<feature type="transmembrane region" description="Helical" evidence="12">
    <location>
        <begin position="238"/>
        <end position="257"/>
    </location>
</feature>
<keyword evidence="12 14" id="KW-0460">Magnesium</keyword>
<comment type="similarity">
    <text evidence="2 12">Belongs to the glycosyltransferase 4 family. MraY subfamily.</text>
</comment>
<evidence type="ECO:0000313" key="18">
    <source>
        <dbReference type="Proteomes" id="UP001059985"/>
    </source>
</evidence>
<feature type="transmembrane region" description="Helical" evidence="12">
    <location>
        <begin position="263"/>
        <end position="286"/>
    </location>
</feature>
<keyword evidence="12" id="KW-1003">Cell membrane</keyword>
<comment type="subcellular location">
    <subcellularLocation>
        <location evidence="12">Cell membrane</location>
        <topology evidence="12">Multi-pass membrane protein</topology>
    </subcellularLocation>
    <subcellularLocation>
        <location evidence="1">Membrane</location>
        <topology evidence="1">Multi-pass membrane protein</topology>
    </subcellularLocation>
</comment>
<dbReference type="InterPro" id="IPR000715">
    <property type="entry name" value="Glycosyl_transferase_4"/>
</dbReference>
<evidence type="ECO:0000256" key="2">
    <source>
        <dbReference type="ARBA" id="ARBA00005583"/>
    </source>
</evidence>
<comment type="cofactor">
    <cofactor evidence="12 14">
        <name>Mg(2+)</name>
        <dbReference type="ChEBI" id="CHEBI:18420"/>
    </cofactor>
</comment>
<keyword evidence="9 12" id="KW-0472">Membrane</keyword>
<keyword evidence="10 12" id="KW-0131">Cell cycle</keyword>
<dbReference type="GO" id="GO:0071555">
    <property type="term" value="P:cell wall organization"/>
    <property type="evidence" value="ECO:0007669"/>
    <property type="project" value="UniProtKB-KW"/>
</dbReference>
<dbReference type="Proteomes" id="UP001059822">
    <property type="component" value="Chromosome"/>
</dbReference>
<accession>A0A9Q9F417</accession>
<comment type="function">
    <text evidence="12">Catalyzes the initial step of the lipid cycle reactions in the biosynthesis of the cell wall peptidoglycan: transfers peptidoglycan precursor phospho-MurNAc-pentapeptide from UDP-MurNAc-pentapeptide onto the lipid carrier undecaprenyl phosphate, yielding undecaprenyl-pyrophosphoryl-MurNAc-pentapeptide, known as lipid I.</text>
</comment>
<feature type="transmembrane region" description="Helical" evidence="12">
    <location>
        <begin position="314"/>
        <end position="337"/>
    </location>
</feature>
<evidence type="ECO:0000256" key="11">
    <source>
        <dbReference type="ARBA" id="ARBA00023316"/>
    </source>
</evidence>
<keyword evidence="8 12" id="KW-1133">Transmembrane helix</keyword>
<dbReference type="RefSeq" id="WP_218194389.1">
    <property type="nucleotide sequence ID" value="NZ_CP054597.1"/>
</dbReference>
<dbReference type="InterPro" id="IPR003524">
    <property type="entry name" value="PNAcMuramoyl-5peptid_Trfase"/>
</dbReference>
<organism evidence="15 17">
    <name type="scientific">Neoehrlichia mikurensis</name>
    <dbReference type="NCBI Taxonomy" id="89586"/>
    <lineage>
        <taxon>Bacteria</taxon>
        <taxon>Pseudomonadati</taxon>
        <taxon>Pseudomonadota</taxon>
        <taxon>Alphaproteobacteria</taxon>
        <taxon>Rickettsiales</taxon>
        <taxon>Anaplasmataceae</taxon>
        <taxon>Candidatus Neoehrlichia</taxon>
    </lineage>
</organism>
<feature type="transmembrane region" description="Helical" evidence="12">
    <location>
        <begin position="61"/>
        <end position="80"/>
    </location>
</feature>
<dbReference type="GO" id="GO:0008360">
    <property type="term" value="P:regulation of cell shape"/>
    <property type="evidence" value="ECO:0007669"/>
    <property type="project" value="UniProtKB-KW"/>
</dbReference>
<dbReference type="EC" id="2.7.8.13" evidence="12 13"/>
<protein>
    <recommendedName>
        <fullName evidence="12 13">Phospho-N-acetylmuramoyl-pentapeptide-transferase</fullName>
        <ecNumber evidence="12 13">2.7.8.13</ecNumber>
    </recommendedName>
    <alternativeName>
        <fullName evidence="12">UDP-MurNAc-pentapeptide phosphotransferase</fullName>
    </alternativeName>
</protein>
<evidence type="ECO:0000256" key="12">
    <source>
        <dbReference type="HAMAP-Rule" id="MF_00038"/>
    </source>
</evidence>
<evidence type="ECO:0000256" key="13">
    <source>
        <dbReference type="NCBIfam" id="TIGR00445"/>
    </source>
</evidence>
<keyword evidence="7 12" id="KW-0573">Peptidoglycan synthesis</keyword>
<feature type="transmembrane region" description="Helical" evidence="12">
    <location>
        <begin position="124"/>
        <end position="140"/>
    </location>
</feature>
<dbReference type="GO" id="GO:0008963">
    <property type="term" value="F:phospho-N-acetylmuramoyl-pentapeptide-transferase activity"/>
    <property type="evidence" value="ECO:0007669"/>
    <property type="project" value="UniProtKB-UniRule"/>
</dbReference>
<dbReference type="PROSITE" id="PS01348">
    <property type="entry name" value="MRAY_2"/>
    <property type="match status" value="1"/>
</dbReference>
<feature type="transmembrane region" description="Helical" evidence="12">
    <location>
        <begin position="160"/>
        <end position="179"/>
    </location>
</feature>
<feature type="binding site" evidence="14">
    <location>
        <position position="242"/>
    </location>
    <ligand>
        <name>Mg(2+)</name>
        <dbReference type="ChEBI" id="CHEBI:18420"/>
    </ligand>
</feature>
<evidence type="ECO:0000313" key="15">
    <source>
        <dbReference type="EMBL" id="UTO55865.1"/>
    </source>
</evidence>
<evidence type="ECO:0000256" key="14">
    <source>
        <dbReference type="PIRSR" id="PIRSR600715-1"/>
    </source>
</evidence>